<proteinExistence type="predicted"/>
<dbReference type="RefSeq" id="WP_367779739.1">
    <property type="nucleotide sequence ID" value="NZ_JBFMIA010000008.1"/>
</dbReference>
<organism evidence="2 3">
    <name type="scientific">Jeotgalibacillus marinus</name>
    <dbReference type="NCBI Taxonomy" id="86667"/>
    <lineage>
        <taxon>Bacteria</taxon>
        <taxon>Bacillati</taxon>
        <taxon>Bacillota</taxon>
        <taxon>Bacilli</taxon>
        <taxon>Bacillales</taxon>
        <taxon>Caryophanaceae</taxon>
        <taxon>Jeotgalibacillus</taxon>
    </lineage>
</organism>
<dbReference type="EMBL" id="JBFMIA010000008">
    <property type="protein sequence ID" value="MEW9502164.1"/>
    <property type="molecule type" value="Genomic_DNA"/>
</dbReference>
<comment type="caution">
    <text evidence="2">The sequence shown here is derived from an EMBL/GenBank/DDBJ whole genome shotgun (WGS) entry which is preliminary data.</text>
</comment>
<dbReference type="InterPro" id="IPR032555">
    <property type="entry name" value="DUF4937"/>
</dbReference>
<evidence type="ECO:0000313" key="2">
    <source>
        <dbReference type="EMBL" id="MEW9502164.1"/>
    </source>
</evidence>
<feature type="domain" description="DUF4937" evidence="1">
    <location>
        <begin position="1"/>
        <end position="31"/>
    </location>
</feature>
<accession>A0ABV3Q4F7</accession>
<name>A0ABV3Q4F7_9BACL</name>
<dbReference type="Pfam" id="PF16291">
    <property type="entry name" value="DUF4937"/>
    <property type="match status" value="1"/>
</dbReference>
<keyword evidence="3" id="KW-1185">Reference proteome</keyword>
<reference evidence="2 3" key="1">
    <citation type="journal article" date="1979" name="Int. J. Syst. Evol. Microbiol.">
        <title>Bacillus globisporus subsp. marinus subsp. nov.</title>
        <authorList>
            <person name="Liu H."/>
        </authorList>
    </citation>
    <scope>NUCLEOTIDE SEQUENCE [LARGE SCALE GENOMIC DNA]</scope>
    <source>
        <strain evidence="2 3">DSM 1297</strain>
    </source>
</reference>
<evidence type="ECO:0000313" key="3">
    <source>
        <dbReference type="Proteomes" id="UP001556040"/>
    </source>
</evidence>
<protein>
    <submittedName>
        <fullName evidence="2">DUF4937 domain-containing protein</fullName>
    </submittedName>
</protein>
<dbReference type="Proteomes" id="UP001556040">
    <property type="component" value="Unassembled WGS sequence"/>
</dbReference>
<sequence>MVCDVPEDKKEQFSDTQEKWKPLNTIDGFYRSH</sequence>
<gene>
    <name evidence="2" type="ORF">AB1471_10195</name>
</gene>
<evidence type="ECO:0000259" key="1">
    <source>
        <dbReference type="Pfam" id="PF16291"/>
    </source>
</evidence>